<dbReference type="SMART" id="SM00823">
    <property type="entry name" value="PKS_PP"/>
    <property type="match status" value="4"/>
</dbReference>
<keyword evidence="4" id="KW-0597">Phosphoprotein</keyword>
<dbReference type="Proteomes" id="UP001058650">
    <property type="component" value="Chromosome"/>
</dbReference>
<dbReference type="Pfam" id="PF00501">
    <property type="entry name" value="AMP-binding"/>
    <property type="match status" value="4"/>
</dbReference>
<dbReference type="Pfam" id="PF00668">
    <property type="entry name" value="Condensation"/>
    <property type="match status" value="5"/>
</dbReference>
<dbReference type="NCBIfam" id="NF003417">
    <property type="entry name" value="PRK04813.1"/>
    <property type="match status" value="4"/>
</dbReference>
<dbReference type="InterPro" id="IPR020806">
    <property type="entry name" value="PKS_PP-bd"/>
</dbReference>
<dbReference type="InterPro" id="IPR009081">
    <property type="entry name" value="PP-bd_ACP"/>
</dbReference>
<evidence type="ECO:0000313" key="9">
    <source>
        <dbReference type="Proteomes" id="UP001058650"/>
    </source>
</evidence>
<dbReference type="InterPro" id="IPR025110">
    <property type="entry name" value="AMP-bd_C"/>
</dbReference>
<sequence length="4591" mass="522180">MDKKQIADIYSLSPMQEAMLFHSIHDEGNAYFEQMALTIEGSLDIDKFAESVQWIVDKYEVFRTIFSYKKLAKPRQVVLRRRKATLDYHDISQLPTEEKEAFLSEYKRKDREKGFDLSRDMLVRFAIVKTEANRYEFIFSHHHILMDGWCLGIVLDELFDIYGQLLSGNKPVLTKTTPYSEYIRWLDKQDHDEAKAYWKAYLEGYTQMSEIPRQGYHTSGDEFQPEEIVCTLDQTVVKRLTKLAQQHHLTLNNLFQCIWGVLLQRMNHTDDVVFGAVVSGRNKNIRNIENIVGLFINTIPVRVRTKEGASFIELAQTAKQSTIASEEYDYLSLADIQANSALNNHLFDHLFVFENYPFDADAMDESTAKMGFKVVGSEAYEQTNYQFNVLVIPYDEDRIEVRFSFNRAMFDPVFVQNLTRNFRHVIEQVLANPQVPVAEISVISEEEKQQVLTAFNQTDANYPTAQTIHQRFAEQVARTPDNIAVVFEEERLTYRELEDRANQLAVMLRERGVNRDQIVGLMVERSIEMIVGMLAILKAGGAYMPIDPLYPQDRITYMLADSGTNLLLTRKGLEVPGSYTGEIIYFDDIVWQEGAEAPTSVNEPQDMCYIIYTSGSTGNPKGVMVEHRNVIRLLFNDRNLFDFSESDVWTMFHSFSFDFSVWEMYGALLYGGKLVVVPALMAKDTKAFLDLLKRERVTVLNQTPTAFYQLSNVEMMGPKSDEMSVRMVIFGGEALAPSMLKPWRERYPQTKLINMYGITETTVHVTYKEITEREIESNVSNIGVPIPTLKVYVLDEQMNPVPIGVAGEMYVSGAGVTRGYLNRPELTAERFIEDPFNPGARMYKSGDLARWLSDGTLEYLGRIDHQVKIRGHRIELGEIETKLLEHPAINECVVMARTDESGAAYLAAYVVASQAWTATELRQHLGVTLPEYMVPSYFVELDKFPLTSNGKVNRKALPVPEKVSTANYVPPTNRIEEALVGIYQEVLGVERVGIEDHFFELGGHSIKAMMLTSRILKELDADVPLREVFARDTVKELAAYIKKAKSSSFAAIEKAEEMEYYPVSSAQKRLYVVEQLEEGGIGYNIPMTLELIGKLNREQLEHAVRQLVVRHESFRTSFHMRDGELMQKIHSDVTLQVEWVTAKDESEVQALIDARIRPFDLSQAPLCRIAVIQVEEERHIMLMDMHHIISDGVSTEILYRELVRLYHEKALPVQKIQYKDYAVWQHSLLQSEEWNKQEAFWLQEFQDSVPTLELKTDFPRPAVQQLTGKLITFAADPDLKEKLQSFVAEEKSTLYIVLLSVYNVLLAKYTGQEDIVVGAPITGRSHADLESVVGMFVNMLALRNFPKQDQSFTEFAADVKKRVLTAFEHGDYPFEELVEKLQEQRDLSRHPIFDTTFTIQSFEPDQGQDDTLRFEAYETDWNTAKFDMSWTFDETDWSLSVEYATHLFKPETIKRMVGHYFHLLKQIIDNKTVKLSELELVTDEEKQQLLVEFNATEGADPTVQNVVALFEEQAQRNPDHPAVVHQGQSVTYRELNDRANQLARRLRQQGVDKEQIVALMFQPSVEMLVGIWGVLKAGAAYLPIDPNYPAERVRYMLDDSRANLLLTHASVQMQVDWDGDMWLIDDASFRQGETTNLGIQAEADDLAYVIYTSGSTGQPKGVMVEHRALMNLCLWHVERFNLTVDDRSTKYAGFGFDASVWEIFPTMVAGATLYMVEEDVRYDVAALNEFFQEQGITISFLPTQFAEQFMKLPNQTLKTLLIGGDRAQHIVPQSYEVVNNYGPTENAVVATSGRIDENAKVITIGKPITNNRVYILNEHHQLQPIGVPGELCLSGQSLARGYLHRPDLTQERFVDNPFEPGQKMYKTGDLVRWLPDGTIEFLGRIDDQVKIRGFRIETGEITSRLMAHPAVQEAVVVAHTDEQETALCAYVVTTDGEWTYADMRQHLAQTLPDYMIPAHLVTLPALPMTANGKVDKKALPKPDRTASSDREYVAPQTDLERELAMMWQETLNVDRVSVLDHFFELGGHSLKAMALVSQIQKKCDVHLSLRDIFSHPTVKELATLIEQADTRKYTEINPVEKRDYYPVSSAQKRIYVTQQLEEGGISYNMPMVLRVEGQLDLARLTEAGTRLIARHESLRTSFGFVNGELVQWIHPHVEFAVTQQKIADESELDSLLSSLIQPFDLAQAPLFRMALVEVEEDLQYLVMDMHHIISDGVSVNLMLKELCSFYDGADLPPLRIHYKDFAVWQNGHRETEQWQAKRAYWLKEMGGELPVLELPTDKPRPPVQQFDGDYFTMAIDAALMQKLDRFLIENNVTLHMALMATYHVLLSKYAGQEDIIVGFPVAGRDHPDLEQMVGMFVNTLAIRTQPQPDKTFSAFLADVKERMLKALENGDYPFEELVDQLDAHRDLSRHPLFDTMFAVQNMEMSDMRLSGFPLTPYEWEWNKIKFDLSWTVEKDDATQLTIGYSTHLFEQATIARMAGHFVRLLEQIVENPDCRLADLQLVTAEEQEQLLVAFNDSEMEFPVDQTIHSLWAEQVARTPDKPAVVFGQEQLTYRELDIRSNQLARLLRGKGAERNQIIALMMPPSLEMIVGMLGVLKAGAAYLPVDPNYPQHRIEHMLSDSEAALLLTLGEPTVPEAYAGETIRVEEIPWTELDGNAVDNGNDASDLAYMIYTSGSTGKPKGVMIEHRSVCNLQLVAHALGITEDSRVLQFASFSFDASVWEIFPSLLHGATVVMEEKEKLFYDFAGWLRAQEITTMTLPPTVLKSLSPENLPALRTVVTAGEACPQDLIKVWSKDFTFINAYGPTETTVCATLAKLSPDMSKPPIGKPIANQKVYIVNEYNQLQPIGVPGELCVSGAGLARGYWNRPDLTAEKFVDNPFVPGEKMYRTGDLARWLPDGNIEYLGRIDEQVKVRGFRIETGEIEAKLLEHPAVNEAVVITREINGETVLCGYVIAPSTVGDADLRAHLATELPDYMIPSYLIQLDQFPLTPNGKVDKKALPEPEGAQTGDTYVAPANKVEKRLSRIYEEVLNVEPVGAMDHFFKLGGNSLKAMLLTARIHQELGVQISLREVFSRPVLRELAHVIGQAEQTGFEEIRPVEERDYYPVSSAQRRLYVTQQFENVHVGYNMPLISEIKGNLFIAQLESAFAQLVQRHESLRTSFHFHEGELVQKIAPTVPCQIERVTATNLEEAKRMAESYIRPFDLSQAPLARMTLISLAEDHHILVFDMHHIISDGMSMDILMHDLMSLYQQKTLPALKVQYKDYAVWQERYMQTEQWKKDEAYWVNQFSGALPVLELPTDYPRPNVMRFDGNQVGFQLDAALTSQVKQFASERQVTLHMVLMAAYQLLLSKYSGQDDLIVGSPVAGRPHPDLQSTVGMFVNTLAIRNRLQPEQTVESLVDAVKQQVLEAYEHAEYPLEELLERLDVQRDLSRQPLFDTLLTVQNIDMSELELPGLHIEPVDMDWKAAKFDMNWVFVEADQLELTVEYSTRLFKQETIERMVRHFTHLLAQVVNQPSARLADLELCTEEEKRQILVDFNQTQAEFPREATVHQLFEQQVAQTPERICLEWENRTMTYAEVNRRANQWARVLRANGLQPNQRVGVIADRSFNQIIALLSILKAGGAYVPIDPTYPVERIQYMLSDSDVRLLLMQPDLSVPQGYNGDVIFINQSFGLDEEDTNLTNVNTADDLAYIIYTSGSTGKPKGTLTIHRNIVRTIVNNGYIEVGEEDTLMQLSNYAFDGSTFDIYNALLNGAKLILVPKELLMSLEDLTKLIREREVTISFMTTALFNTLVEFDLSCFDKMKKIVFGGEKASLAHVKKAVAYLGDGRLINGYGPTETTVFATTHAITQEVAATNRVPIGKPLNNTTVYVLNERNQLQPIGVPGELCVAGDGVALGYLNNQKLTEERFVPNPFKEGDRMYRTGDLVRWLPDGSIDYIDRIDQQVKIRGHRIELGEIESKLLEHPGVKEAVVLALEEESGQNPSFLCAYVVCEEQEEAADLRRHLEQSLPDYMVPSHYIQLDELPLTSNGKVDKRALPRPEANTDAGVEYVAPTTATEKLLAEIWQDVLKRERVGIHDNFFTLGGDSIKAIQIAARASQQQYRLQISDLLKHPTIASLAPYVSVKGENMENHVVEGPVPVTPVQQWIFGLSDVPEHWNMAVVLHRPECWDADALRKVWRKLVQHHDALRMSYSFQDGQWTQFNRGYDEQEADAYFTVEEFNLMDESEEVDVATVIEREANRMHESLSLTDGPLVRCGVFYTHDGDYLLIIIHHLVVDAVSWRILSEDLYSAYEQVLQEKEIMLPDKTTSFKTWSESLRDYANSDAFMQAEWPYWQKVVEQEVAPLPVDMESDGKYLIRDVGVAEITFSKEETEALLTEVHDAYQTEINDILLTALSLTVKEWTGEPVAVHMEGHGREEIAEHVDVTRTVGWFTSIYPVVFDLTALDVAKAIQEVKATIRSVPNRGIGYSLLRYMLEPSKREALSFVLKPEINFNYQGQFVQDVEAGETELTSVSVGQGVSPLNQWPFKLDFNGLVEEGQLLISVRYPKTVYHHSTVEGLVQRYQEHLRNIIAHCLNKRAEQKGQRV</sequence>
<dbReference type="CDD" id="cd19534">
    <property type="entry name" value="E_NRPS"/>
    <property type="match status" value="1"/>
</dbReference>
<dbReference type="InterPro" id="IPR020845">
    <property type="entry name" value="AMP-binding_CS"/>
</dbReference>
<feature type="domain" description="Carrier" evidence="7">
    <location>
        <begin position="4057"/>
        <end position="4131"/>
    </location>
</feature>
<dbReference type="PANTHER" id="PTHR45527:SF1">
    <property type="entry name" value="FATTY ACID SYNTHASE"/>
    <property type="match status" value="1"/>
</dbReference>
<dbReference type="InterPro" id="IPR023213">
    <property type="entry name" value="CAT-like_dom_sf"/>
</dbReference>
<comment type="cofactor">
    <cofactor evidence="1">
        <name>pantetheine 4'-phosphate</name>
        <dbReference type="ChEBI" id="CHEBI:47942"/>
    </cofactor>
</comment>
<keyword evidence="9" id="KW-1185">Reference proteome</keyword>
<feature type="domain" description="Carrier" evidence="7">
    <location>
        <begin position="1994"/>
        <end position="2069"/>
    </location>
</feature>
<evidence type="ECO:0000256" key="6">
    <source>
        <dbReference type="ARBA" id="ARBA00023194"/>
    </source>
</evidence>
<dbReference type="Gene3D" id="3.30.559.30">
    <property type="entry name" value="Nonribosomal peptide synthetase, condensation domain"/>
    <property type="match status" value="5"/>
</dbReference>
<comment type="similarity">
    <text evidence="2">Belongs to the ATP-dependent AMP-binding enzyme family.</text>
</comment>
<dbReference type="PROSITE" id="PS00455">
    <property type="entry name" value="AMP_BINDING"/>
    <property type="match status" value="4"/>
</dbReference>
<protein>
    <submittedName>
        <fullName evidence="8">Amino acid adenylation domain-containing protein</fullName>
    </submittedName>
</protein>
<accession>A0ABY5U200</accession>
<evidence type="ECO:0000256" key="1">
    <source>
        <dbReference type="ARBA" id="ARBA00001957"/>
    </source>
</evidence>
<dbReference type="CDD" id="cd12117">
    <property type="entry name" value="A_NRPS_Srf_like"/>
    <property type="match status" value="1"/>
</dbReference>
<dbReference type="Pfam" id="PF13193">
    <property type="entry name" value="AMP-binding_C"/>
    <property type="match status" value="4"/>
</dbReference>
<dbReference type="SUPFAM" id="SSF56801">
    <property type="entry name" value="Acetyl-CoA synthetase-like"/>
    <property type="match status" value="4"/>
</dbReference>
<dbReference type="Gene3D" id="1.10.1200.10">
    <property type="entry name" value="ACP-like"/>
    <property type="match status" value="4"/>
</dbReference>
<dbReference type="InterPro" id="IPR010071">
    <property type="entry name" value="AA_adenyl_dom"/>
</dbReference>
<keyword evidence="3" id="KW-0596">Phosphopantetheine</keyword>
<dbReference type="Gene3D" id="2.30.38.10">
    <property type="entry name" value="Luciferase, Domain 3"/>
    <property type="match status" value="4"/>
</dbReference>
<dbReference type="CDD" id="cd05930">
    <property type="entry name" value="A_NRPS"/>
    <property type="match status" value="1"/>
</dbReference>
<dbReference type="EMBL" id="CP103866">
    <property type="protein sequence ID" value="UWE02595.1"/>
    <property type="molecule type" value="Genomic_DNA"/>
</dbReference>
<evidence type="ECO:0000256" key="3">
    <source>
        <dbReference type="ARBA" id="ARBA00022450"/>
    </source>
</evidence>
<dbReference type="CDD" id="cd19531">
    <property type="entry name" value="LCL_NRPS-like"/>
    <property type="match status" value="3"/>
</dbReference>
<dbReference type="NCBIfam" id="TIGR01733">
    <property type="entry name" value="AA-adenyl-dom"/>
    <property type="match status" value="4"/>
</dbReference>
<dbReference type="NCBIfam" id="TIGR01720">
    <property type="entry name" value="NRPS-para261"/>
    <property type="match status" value="1"/>
</dbReference>
<dbReference type="Gene3D" id="3.40.50.980">
    <property type="match status" value="8"/>
</dbReference>
<evidence type="ECO:0000313" key="8">
    <source>
        <dbReference type="EMBL" id="UWE02595.1"/>
    </source>
</evidence>
<gene>
    <name evidence="8" type="ORF">NYR52_10590</name>
</gene>
<evidence type="ECO:0000259" key="7">
    <source>
        <dbReference type="PROSITE" id="PS50075"/>
    </source>
</evidence>
<dbReference type="InterPro" id="IPR001242">
    <property type="entry name" value="Condensation_dom"/>
</dbReference>
<dbReference type="CDD" id="cd19543">
    <property type="entry name" value="DCL_NRPS"/>
    <property type="match status" value="1"/>
</dbReference>
<dbReference type="InterPro" id="IPR045851">
    <property type="entry name" value="AMP-bd_C_sf"/>
</dbReference>
<feature type="domain" description="Carrier" evidence="7">
    <location>
        <begin position="3018"/>
        <end position="3093"/>
    </location>
</feature>
<organism evidence="8 9">
    <name type="scientific">Laceyella sacchari</name>
    <name type="common">Thermoactinomyces thalpophilus</name>
    <dbReference type="NCBI Taxonomy" id="37482"/>
    <lineage>
        <taxon>Bacteria</taxon>
        <taxon>Bacillati</taxon>
        <taxon>Bacillota</taxon>
        <taxon>Bacilli</taxon>
        <taxon>Bacillales</taxon>
        <taxon>Thermoactinomycetaceae</taxon>
        <taxon>Laceyella</taxon>
    </lineage>
</organism>
<name>A0ABY5U200_LACSH</name>
<reference evidence="8" key="1">
    <citation type="submission" date="2022-08" db="EMBL/GenBank/DDBJ databases">
        <title>The complete genome sequence of the thermophilic bacterium Laceyella sacchari FBKL4.010 reveals the basis for tetramethylpyrazine biosynthesis in Moutai-flavor Daqu.</title>
        <authorList>
            <person name="Li D."/>
            <person name="Huang W."/>
            <person name="Wang C."/>
            <person name="Qiu S."/>
        </authorList>
    </citation>
    <scope>NUCLEOTIDE SEQUENCE</scope>
    <source>
        <strain evidence="8">FBKL4.014</strain>
    </source>
</reference>
<dbReference type="Gene3D" id="3.30.559.10">
    <property type="entry name" value="Chloramphenicol acetyltransferase-like domain"/>
    <property type="match status" value="5"/>
</dbReference>
<evidence type="ECO:0000256" key="4">
    <source>
        <dbReference type="ARBA" id="ARBA00022553"/>
    </source>
</evidence>
<feature type="domain" description="Carrier" evidence="7">
    <location>
        <begin position="970"/>
        <end position="1045"/>
    </location>
</feature>
<dbReference type="PANTHER" id="PTHR45527">
    <property type="entry name" value="NONRIBOSOMAL PEPTIDE SYNTHETASE"/>
    <property type="match status" value="1"/>
</dbReference>
<keyword evidence="6" id="KW-0045">Antibiotic biosynthesis</keyword>
<dbReference type="InterPro" id="IPR006162">
    <property type="entry name" value="Ppantetheine_attach_site"/>
</dbReference>
<dbReference type="Pfam" id="PF00550">
    <property type="entry name" value="PP-binding"/>
    <property type="match status" value="4"/>
</dbReference>
<evidence type="ECO:0000256" key="2">
    <source>
        <dbReference type="ARBA" id="ARBA00006432"/>
    </source>
</evidence>
<dbReference type="SUPFAM" id="SSF47336">
    <property type="entry name" value="ACP-like"/>
    <property type="match status" value="4"/>
</dbReference>
<dbReference type="InterPro" id="IPR010060">
    <property type="entry name" value="NRPS_synth"/>
</dbReference>
<evidence type="ECO:0000256" key="5">
    <source>
        <dbReference type="ARBA" id="ARBA00022737"/>
    </source>
</evidence>
<keyword evidence="5" id="KW-0677">Repeat</keyword>
<dbReference type="SUPFAM" id="SSF52777">
    <property type="entry name" value="CoA-dependent acyltransferases"/>
    <property type="match status" value="10"/>
</dbReference>
<dbReference type="RefSeq" id="WP_259435609.1">
    <property type="nucleotide sequence ID" value="NZ_CP103866.1"/>
</dbReference>
<proteinExistence type="inferred from homology"/>
<dbReference type="Gene3D" id="3.30.300.30">
    <property type="match status" value="4"/>
</dbReference>
<dbReference type="InterPro" id="IPR000873">
    <property type="entry name" value="AMP-dep_synth/lig_dom"/>
</dbReference>
<dbReference type="PROSITE" id="PS00012">
    <property type="entry name" value="PHOSPHOPANTETHEINE"/>
    <property type="match status" value="4"/>
</dbReference>
<dbReference type="PROSITE" id="PS50075">
    <property type="entry name" value="CARRIER"/>
    <property type="match status" value="4"/>
</dbReference>
<dbReference type="CDD" id="cd17643">
    <property type="entry name" value="A_NRPS_Cytc1-like"/>
    <property type="match status" value="1"/>
</dbReference>
<dbReference type="InterPro" id="IPR036736">
    <property type="entry name" value="ACP-like_sf"/>
</dbReference>